<evidence type="ECO:0000256" key="1">
    <source>
        <dbReference type="SAM" id="Phobius"/>
    </source>
</evidence>
<sequence>MTEYRTGRVTPPRKQTHQTFYARALRLKNIRLSSAWSVVFFEGSVALAVLLALTEQVSWWVVLALPLAVAAMVKINDVIAGATKHPGGT</sequence>
<accession>A0A895XHR2</accession>
<gene>
    <name evidence="2" type="ORF">JQS30_11890</name>
</gene>
<dbReference type="EMBL" id="CP070496">
    <property type="protein sequence ID" value="QSB04477.1"/>
    <property type="molecule type" value="Genomic_DNA"/>
</dbReference>
<keyword evidence="1" id="KW-1133">Transmembrane helix</keyword>
<evidence type="ECO:0000313" key="2">
    <source>
        <dbReference type="EMBL" id="QSB04477.1"/>
    </source>
</evidence>
<dbReference type="Proteomes" id="UP000662939">
    <property type="component" value="Chromosome"/>
</dbReference>
<name>A0A895XHR2_9ACTN</name>
<keyword evidence="3" id="KW-1185">Reference proteome</keyword>
<dbReference type="RefSeq" id="WP_213170476.1">
    <property type="nucleotide sequence ID" value="NZ_CP070496.1"/>
</dbReference>
<evidence type="ECO:0000313" key="3">
    <source>
        <dbReference type="Proteomes" id="UP000662939"/>
    </source>
</evidence>
<keyword evidence="1" id="KW-0812">Transmembrane</keyword>
<dbReference type="KEGG" id="nav:JQS30_11890"/>
<reference evidence="2" key="1">
    <citation type="submission" date="2021-02" db="EMBL/GenBank/DDBJ databases">
        <title>Natronoglycomyces albus gen. nov., sp. nov, a haloalkaliphilic actinobacterium from a soda solonchak soil.</title>
        <authorList>
            <person name="Sorokin D.Y."/>
            <person name="Khijniak T.V."/>
            <person name="Zakharycheva A.P."/>
            <person name="Boueva O.V."/>
            <person name="Ariskina E.V."/>
            <person name="Hahnke R.L."/>
            <person name="Bunk B."/>
            <person name="Sproer C."/>
            <person name="Schumann P."/>
            <person name="Evtushenko L.I."/>
            <person name="Kublanov I.V."/>
        </authorList>
    </citation>
    <scope>NUCLEOTIDE SEQUENCE</scope>
    <source>
        <strain evidence="2">DSM 106290</strain>
    </source>
</reference>
<dbReference type="AlphaFoldDB" id="A0A895XHR2"/>
<feature type="transmembrane region" description="Helical" evidence="1">
    <location>
        <begin position="32"/>
        <end position="51"/>
    </location>
</feature>
<organism evidence="2 3">
    <name type="scientific">Natronoglycomyces albus</name>
    <dbReference type="NCBI Taxonomy" id="2811108"/>
    <lineage>
        <taxon>Bacteria</taxon>
        <taxon>Bacillati</taxon>
        <taxon>Actinomycetota</taxon>
        <taxon>Actinomycetes</taxon>
        <taxon>Glycomycetales</taxon>
        <taxon>Glycomycetaceae</taxon>
        <taxon>Natronoglycomyces</taxon>
    </lineage>
</organism>
<proteinExistence type="predicted"/>
<keyword evidence="1" id="KW-0472">Membrane</keyword>
<protein>
    <submittedName>
        <fullName evidence="2">Uncharacterized protein</fullName>
    </submittedName>
</protein>
<feature type="transmembrane region" description="Helical" evidence="1">
    <location>
        <begin position="57"/>
        <end position="75"/>
    </location>
</feature>